<evidence type="ECO:0000313" key="4">
    <source>
        <dbReference type="Proteomes" id="UP000077051"/>
    </source>
</evidence>
<dbReference type="CDD" id="cd02440">
    <property type="entry name" value="AdoMet_MTases"/>
    <property type="match status" value="1"/>
</dbReference>
<keyword evidence="4" id="KW-1185">Reference proteome</keyword>
<dbReference type="InterPro" id="IPR041698">
    <property type="entry name" value="Methyltransf_25"/>
</dbReference>
<evidence type="ECO:0000259" key="2">
    <source>
        <dbReference type="Pfam" id="PF13649"/>
    </source>
</evidence>
<dbReference type="Proteomes" id="UP000077051">
    <property type="component" value="Unassembled WGS sequence"/>
</dbReference>
<feature type="compositionally biased region" description="Low complexity" evidence="1">
    <location>
        <begin position="64"/>
        <end position="78"/>
    </location>
</feature>
<feature type="region of interest" description="Disordered" evidence="1">
    <location>
        <begin position="1"/>
        <end position="78"/>
    </location>
</feature>
<accession>A0A168I5D1</accession>
<evidence type="ECO:0000256" key="1">
    <source>
        <dbReference type="SAM" id="MobiDB-lite"/>
    </source>
</evidence>
<dbReference type="InterPro" id="IPR029063">
    <property type="entry name" value="SAM-dependent_MTases_sf"/>
</dbReference>
<dbReference type="VEuPathDB" id="FungiDB:MUCCIDRAFT_185590"/>
<dbReference type="EMBL" id="AMYB01000008">
    <property type="protein sequence ID" value="OAC99571.1"/>
    <property type="molecule type" value="Genomic_DNA"/>
</dbReference>
<sequence length="496" mass="56956">MGNQPSKDGLLIDNTNQRRIRPSMNSAKTSSAGNLNKQDYQQLENSRIVPSKSSRLLPKKQQQKKLAQQQQSQQHQPVVVSPIRHQLVLTDHVTPLVSLSAASSFNVYQQQRRSSAATATYRDTRSMSSTSITSEEGEPNTPTYLRSSYDEFAHSFMNDIHSQHHQQQKKLSSSLPVKYSDGFIINTTTPTSSTPLRSFDQQINRRRESKEVWVYEYGAEKERDRQTRQHYVLKQVFKNNLHVQLAEPAKILESACGVGLWSLEIAHDYPNCQVIGIDVVPPSEKEGWNLATVSSFNTSSSLSAGQLKKETNVKFQYGDILQTLMFPDNHFDLVYQRDVATVLPFKLWPSLISEFFRVTKSGGQIQLVEYDLLFKSPGPVLTQVNEWYRSAAATIGVNPDYTHHITEYMEDAGFVDVQVQVYDIPIGEWPETDLERQHGYLYKEQMRALFKSMKRWWCSEIKVSQQEYDQVCAEAMEEFEEFQSSARWKIFTARKL</sequence>
<dbReference type="PANTHER" id="PTHR43591:SF24">
    <property type="entry name" value="2-METHOXY-6-POLYPRENYL-1,4-BENZOQUINOL METHYLASE, MITOCHONDRIAL"/>
    <property type="match status" value="1"/>
</dbReference>
<feature type="region of interest" description="Disordered" evidence="1">
    <location>
        <begin position="108"/>
        <end position="145"/>
    </location>
</feature>
<name>A0A168I5D1_MUCCL</name>
<dbReference type="Gene3D" id="3.40.50.150">
    <property type="entry name" value="Vaccinia Virus protein VP39"/>
    <property type="match status" value="1"/>
</dbReference>
<reference evidence="3 4" key="1">
    <citation type="submission" date="2015-06" db="EMBL/GenBank/DDBJ databases">
        <title>Expansion of signal transduction pathways in fungi by whole-genome duplication.</title>
        <authorList>
            <consortium name="DOE Joint Genome Institute"/>
            <person name="Corrochano L.M."/>
            <person name="Kuo A."/>
            <person name="Marcet-Houben M."/>
            <person name="Polaino S."/>
            <person name="Salamov A."/>
            <person name="Villalobos J.M."/>
            <person name="Alvarez M.I."/>
            <person name="Avalos J."/>
            <person name="Benito E.P."/>
            <person name="Benoit I."/>
            <person name="Burger G."/>
            <person name="Camino L.P."/>
            <person name="Canovas D."/>
            <person name="Cerda-Olmedo E."/>
            <person name="Cheng J.-F."/>
            <person name="Dominguez A."/>
            <person name="Elias M."/>
            <person name="Eslava A.P."/>
            <person name="Glaser F."/>
            <person name="Grimwood J."/>
            <person name="Gutierrez G."/>
            <person name="Heitman J."/>
            <person name="Henrissat B."/>
            <person name="Iturriaga E.A."/>
            <person name="Lang B.F."/>
            <person name="Lavin J.L."/>
            <person name="Lee S."/>
            <person name="Li W."/>
            <person name="Lindquist E."/>
            <person name="Lopez-Garcia S."/>
            <person name="Luque E.M."/>
            <person name="Marcos A.T."/>
            <person name="Martin J."/>
            <person name="Mccluskey K."/>
            <person name="Medina H.R."/>
            <person name="Miralles-Duran A."/>
            <person name="Miyazaki A."/>
            <person name="Munoz-Torres E."/>
            <person name="Oguiza J.A."/>
            <person name="Ohm R."/>
            <person name="Olmedo M."/>
            <person name="Orejas M."/>
            <person name="Ortiz-Castellanos L."/>
            <person name="Pisabarro A.G."/>
            <person name="Rodriguez-Romero J."/>
            <person name="Ruiz-Herrera J."/>
            <person name="Ruiz-Vazquez R."/>
            <person name="Sanz C."/>
            <person name="Schackwitz W."/>
            <person name="Schmutz J."/>
            <person name="Shahriari M."/>
            <person name="Shelest E."/>
            <person name="Silva-Franco F."/>
            <person name="Soanes D."/>
            <person name="Syed K."/>
            <person name="Tagua V.G."/>
            <person name="Talbot N.J."/>
            <person name="Thon M."/>
            <person name="De Vries R.P."/>
            <person name="Wiebenga A."/>
            <person name="Yadav J.S."/>
            <person name="Braun E.L."/>
            <person name="Baker S."/>
            <person name="Garre V."/>
            <person name="Horwitz B."/>
            <person name="Torres-Martinez S."/>
            <person name="Idnurm A."/>
            <person name="Herrera-Estrella A."/>
            <person name="Gabaldon T."/>
            <person name="Grigoriev I.V."/>
        </authorList>
    </citation>
    <scope>NUCLEOTIDE SEQUENCE [LARGE SCALE GENOMIC DNA]</scope>
    <source>
        <strain evidence="3 4">CBS 277.49</strain>
    </source>
</reference>
<feature type="compositionally biased region" description="Polar residues" evidence="1">
    <location>
        <begin position="126"/>
        <end position="145"/>
    </location>
</feature>
<comment type="caution">
    <text evidence="3">The sequence shown here is derived from an EMBL/GenBank/DDBJ whole genome shotgun (WGS) entry which is preliminary data.</text>
</comment>
<dbReference type="GO" id="GO:0008168">
    <property type="term" value="F:methyltransferase activity"/>
    <property type="evidence" value="ECO:0007669"/>
    <property type="project" value="TreeGrafter"/>
</dbReference>
<gene>
    <name evidence="3" type="ORF">MUCCIDRAFT_185590</name>
</gene>
<organism evidence="3 4">
    <name type="scientific">Mucor lusitanicus CBS 277.49</name>
    <dbReference type="NCBI Taxonomy" id="747725"/>
    <lineage>
        <taxon>Eukaryota</taxon>
        <taxon>Fungi</taxon>
        <taxon>Fungi incertae sedis</taxon>
        <taxon>Mucoromycota</taxon>
        <taxon>Mucoromycotina</taxon>
        <taxon>Mucoromycetes</taxon>
        <taxon>Mucorales</taxon>
        <taxon>Mucorineae</taxon>
        <taxon>Mucoraceae</taxon>
        <taxon>Mucor</taxon>
    </lineage>
</organism>
<feature type="compositionally biased region" description="Polar residues" evidence="1">
    <location>
        <begin position="13"/>
        <end position="45"/>
    </location>
</feature>
<dbReference type="OrthoDB" id="2013972at2759"/>
<dbReference type="SUPFAM" id="SSF53335">
    <property type="entry name" value="S-adenosyl-L-methionine-dependent methyltransferases"/>
    <property type="match status" value="1"/>
</dbReference>
<proteinExistence type="predicted"/>
<feature type="compositionally biased region" description="Polar residues" evidence="1">
    <location>
        <begin position="108"/>
        <end position="118"/>
    </location>
</feature>
<dbReference type="Pfam" id="PF13649">
    <property type="entry name" value="Methyltransf_25"/>
    <property type="match status" value="1"/>
</dbReference>
<feature type="domain" description="Methyltransferase" evidence="2">
    <location>
        <begin position="251"/>
        <end position="363"/>
    </location>
</feature>
<protein>
    <recommendedName>
        <fullName evidence="2">Methyltransferase domain-containing protein</fullName>
    </recommendedName>
</protein>
<dbReference type="PANTHER" id="PTHR43591">
    <property type="entry name" value="METHYLTRANSFERASE"/>
    <property type="match status" value="1"/>
</dbReference>
<dbReference type="STRING" id="747725.A0A168I5D1"/>
<dbReference type="AlphaFoldDB" id="A0A168I5D1"/>
<evidence type="ECO:0000313" key="3">
    <source>
        <dbReference type="EMBL" id="OAC99571.1"/>
    </source>
</evidence>